<protein>
    <submittedName>
        <fullName evidence="1">Uncharacterized protein</fullName>
    </submittedName>
</protein>
<sequence length="206" mass="22193">MSISLPDFIEYQAGRPRLNKPISMSRYGERAISMIQNGDEWWTVNIETQPMYDDDLAEFEGWLAQAQNGLETIVYTVLGKQSLPRAYWNNPNSSVPAGNGSLTSVANGKTLLIGGGVTVGLAMTKGDLISLTSADYHSLHRVTANATAGGATITLPVEPPVPSYIANGATVRFKDPVLNTRIVPGSTEVEDGVMPTAKFQLVEVPR</sequence>
<dbReference type="PATRIC" id="fig|1337887.3.peg.4351"/>
<dbReference type="AlphaFoldDB" id="U4V394"/>
<organism evidence="1 2">
    <name type="scientific">Brucella intermedia 229E</name>
    <dbReference type="NCBI Taxonomy" id="1337887"/>
    <lineage>
        <taxon>Bacteria</taxon>
        <taxon>Pseudomonadati</taxon>
        <taxon>Pseudomonadota</taxon>
        <taxon>Alphaproteobacteria</taxon>
        <taxon>Hyphomicrobiales</taxon>
        <taxon>Brucellaceae</taxon>
        <taxon>Brucella/Ochrobactrum group</taxon>
        <taxon>Brucella</taxon>
    </lineage>
</organism>
<evidence type="ECO:0000313" key="2">
    <source>
        <dbReference type="Proteomes" id="UP000016842"/>
    </source>
</evidence>
<comment type="caution">
    <text evidence="1">The sequence shown here is derived from an EMBL/GenBank/DDBJ whole genome shotgun (WGS) entry which is preliminary data.</text>
</comment>
<evidence type="ECO:0000313" key="1">
    <source>
        <dbReference type="EMBL" id="ERM00440.1"/>
    </source>
</evidence>
<accession>U4V394</accession>
<reference evidence="1" key="1">
    <citation type="journal article" date="2014" name="FEMS Microbiol. Lett.">
        <title>Genome sequencing analysis reveals virulence-related gene content of Ochrobactrum intermedium strain 229E, a urease-positive strain isolated from the human gastric niche.</title>
        <authorList>
            <person name="Kulkarni G.J."/>
            <person name="Shetty S."/>
            <person name="Dharne M.S."/>
            <person name="Shouche Y.S."/>
        </authorList>
    </citation>
    <scope>NUCLEOTIDE SEQUENCE [LARGE SCALE GENOMIC DNA]</scope>
    <source>
        <strain evidence="1">229E</strain>
    </source>
</reference>
<proteinExistence type="predicted"/>
<dbReference type="EMBL" id="ASXJ01000322">
    <property type="protein sequence ID" value="ERM00440.1"/>
    <property type="molecule type" value="Genomic_DNA"/>
</dbReference>
<name>U4V394_9HYPH</name>
<dbReference type="Proteomes" id="UP000016842">
    <property type="component" value="Unassembled WGS sequence"/>
</dbReference>
<gene>
    <name evidence="1" type="ORF">Q644_04900</name>
</gene>